<feature type="compositionally biased region" description="Low complexity" evidence="10">
    <location>
        <begin position="41"/>
        <end position="50"/>
    </location>
</feature>
<evidence type="ECO:0000256" key="1">
    <source>
        <dbReference type="ARBA" id="ARBA00001798"/>
    </source>
</evidence>
<dbReference type="EC" id="2.3.2.31" evidence="3"/>
<dbReference type="Pfam" id="PF21235">
    <property type="entry name" value="UBA_ARI1"/>
    <property type="match status" value="1"/>
</dbReference>
<keyword evidence="6" id="KW-0677">Repeat</keyword>
<dbReference type="PANTHER" id="PTHR11685">
    <property type="entry name" value="RBR FAMILY RING FINGER AND IBR DOMAIN-CONTAINING"/>
    <property type="match status" value="1"/>
</dbReference>
<dbReference type="GO" id="GO:0008270">
    <property type="term" value="F:zinc ion binding"/>
    <property type="evidence" value="ECO:0007669"/>
    <property type="project" value="UniProtKB-KW"/>
</dbReference>
<evidence type="ECO:0000256" key="10">
    <source>
        <dbReference type="SAM" id="MobiDB-lite"/>
    </source>
</evidence>
<keyword evidence="9" id="KW-0862">Zinc</keyword>
<feature type="domain" description="RING-type" evidence="11">
    <location>
        <begin position="99"/>
        <end position="317"/>
    </location>
</feature>
<dbReference type="Pfam" id="PF19422">
    <property type="entry name" value="Ariadne"/>
    <property type="match status" value="1"/>
</dbReference>
<keyword evidence="8" id="KW-0833">Ubl conjugation pathway</keyword>
<comment type="cofactor">
    <cofactor evidence="2">
        <name>Zn(2+)</name>
        <dbReference type="ChEBI" id="CHEBI:29105"/>
    </cofactor>
</comment>
<keyword evidence="7" id="KW-0863">Zinc-finger</keyword>
<dbReference type="InParanoid" id="A0A200Q409"/>
<dbReference type="Proteomes" id="UP000195402">
    <property type="component" value="Unassembled WGS sequence"/>
</dbReference>
<feature type="region of interest" description="Disordered" evidence="10">
    <location>
        <begin position="24"/>
        <end position="50"/>
    </location>
</feature>
<dbReference type="GO" id="GO:0061630">
    <property type="term" value="F:ubiquitin protein ligase activity"/>
    <property type="evidence" value="ECO:0007669"/>
    <property type="project" value="UniProtKB-EC"/>
</dbReference>
<evidence type="ECO:0000313" key="13">
    <source>
        <dbReference type="Proteomes" id="UP000195402"/>
    </source>
</evidence>
<evidence type="ECO:0000256" key="3">
    <source>
        <dbReference type="ARBA" id="ARBA00012251"/>
    </source>
</evidence>
<evidence type="ECO:0000256" key="5">
    <source>
        <dbReference type="ARBA" id="ARBA00022723"/>
    </source>
</evidence>
<evidence type="ECO:0000256" key="8">
    <source>
        <dbReference type="ARBA" id="ARBA00022786"/>
    </source>
</evidence>
<dbReference type="AlphaFoldDB" id="A0A200Q409"/>
<dbReference type="InterPro" id="IPR002867">
    <property type="entry name" value="IBR_dom"/>
</dbReference>
<evidence type="ECO:0000256" key="4">
    <source>
        <dbReference type="ARBA" id="ARBA00022679"/>
    </source>
</evidence>
<dbReference type="EMBL" id="MVGT01003165">
    <property type="protein sequence ID" value="OVA05203.1"/>
    <property type="molecule type" value="Genomic_DNA"/>
</dbReference>
<keyword evidence="13" id="KW-1185">Reference proteome</keyword>
<accession>A0A200Q409</accession>
<reference evidence="12 13" key="1">
    <citation type="journal article" date="2017" name="Mol. Plant">
        <title>The Genome of Medicinal Plant Macleaya cordata Provides New Insights into Benzylisoquinoline Alkaloids Metabolism.</title>
        <authorList>
            <person name="Liu X."/>
            <person name="Liu Y."/>
            <person name="Huang P."/>
            <person name="Ma Y."/>
            <person name="Qing Z."/>
            <person name="Tang Q."/>
            <person name="Cao H."/>
            <person name="Cheng P."/>
            <person name="Zheng Y."/>
            <person name="Yuan Z."/>
            <person name="Zhou Y."/>
            <person name="Liu J."/>
            <person name="Tang Z."/>
            <person name="Zhuo Y."/>
            <person name="Zhang Y."/>
            <person name="Yu L."/>
            <person name="Huang J."/>
            <person name="Yang P."/>
            <person name="Peng Q."/>
            <person name="Zhang J."/>
            <person name="Jiang W."/>
            <person name="Zhang Z."/>
            <person name="Lin K."/>
            <person name="Ro D.K."/>
            <person name="Chen X."/>
            <person name="Xiong X."/>
            <person name="Shang Y."/>
            <person name="Huang S."/>
            <person name="Zeng J."/>
        </authorList>
    </citation>
    <scope>NUCLEOTIDE SEQUENCE [LARGE SCALE GENOMIC DNA]</scope>
    <source>
        <strain evidence="13">cv. BLH2017</strain>
        <tissue evidence="12">Root</tissue>
    </source>
</reference>
<evidence type="ECO:0000256" key="2">
    <source>
        <dbReference type="ARBA" id="ARBA00001947"/>
    </source>
</evidence>
<dbReference type="Gene3D" id="1.20.120.1750">
    <property type="match status" value="1"/>
</dbReference>
<evidence type="ECO:0000313" key="12">
    <source>
        <dbReference type="EMBL" id="OVA05203.1"/>
    </source>
</evidence>
<evidence type="ECO:0000259" key="11">
    <source>
        <dbReference type="PROSITE" id="PS51873"/>
    </source>
</evidence>
<dbReference type="SUPFAM" id="SSF57850">
    <property type="entry name" value="RING/U-box"/>
    <property type="match status" value="3"/>
</dbReference>
<dbReference type="CDD" id="cd20346">
    <property type="entry name" value="BRcat_RBR_ANKIB1"/>
    <property type="match status" value="1"/>
</dbReference>
<dbReference type="OrthoDB" id="10009520at2759"/>
<name>A0A200Q409_MACCD</name>
<gene>
    <name evidence="12" type="ORF">BVC80_8893g44</name>
</gene>
<dbReference type="InterPro" id="IPR013083">
    <property type="entry name" value="Znf_RING/FYVE/PHD"/>
</dbReference>
<dbReference type="Gene3D" id="3.30.40.10">
    <property type="entry name" value="Zinc/RING finger domain, C3HC4 (zinc finger)"/>
    <property type="match status" value="1"/>
</dbReference>
<dbReference type="SMART" id="SM00647">
    <property type="entry name" value="IBR"/>
    <property type="match status" value="2"/>
</dbReference>
<dbReference type="InterPro" id="IPR044066">
    <property type="entry name" value="TRIAD_supradom"/>
</dbReference>
<dbReference type="GO" id="GO:0016567">
    <property type="term" value="P:protein ubiquitination"/>
    <property type="evidence" value="ECO:0007669"/>
    <property type="project" value="InterPro"/>
</dbReference>
<dbReference type="InterPro" id="IPR048962">
    <property type="entry name" value="ARIH1-like_UBL"/>
</dbReference>
<dbReference type="InterPro" id="IPR031127">
    <property type="entry name" value="E3_UB_ligase_RBR"/>
</dbReference>
<evidence type="ECO:0000256" key="6">
    <source>
        <dbReference type="ARBA" id="ARBA00022737"/>
    </source>
</evidence>
<evidence type="ECO:0000256" key="9">
    <source>
        <dbReference type="ARBA" id="ARBA00022833"/>
    </source>
</evidence>
<protein>
    <recommendedName>
        <fullName evidence="3">RBR-type E3 ubiquitin transferase</fullName>
        <ecNumber evidence="3">2.3.2.31</ecNumber>
    </recommendedName>
</protein>
<dbReference type="Pfam" id="PF26200">
    <property type="entry name" value="Rcat_RNF216"/>
    <property type="match status" value="1"/>
</dbReference>
<comment type="caution">
    <text evidence="12">The sequence shown here is derived from an EMBL/GenBank/DDBJ whole genome shotgun (WGS) entry which is preliminary data.</text>
</comment>
<sequence length="579" mass="67254">MEEDYISSTDDDCYFSDQDLLDYELPSEEEEEDDDDDDSDQFSLQSGSRSSSNKVITKESLLAALVKPSSPYSFFSLQREDLRRVMEFLALTEQHARTLLIHHRWDIEKLFTVLVEKGKDLLFAEAGVIVVDRWTEHFTIKINEGQSRRIRCMAHGCSTICDEATIRNLVTAKNFDLAERFECFLLESYIEDNKKVKWCPSVPHCGNAIRVEDDEYCEVECLCGIQFCFRCSSEVHSPCSCLMWKLWTQKQEESETDNWITMNTMTCPKCHRAVEKNGGCNLMGCICGQTFCWLCGGATGRAHTWQNIKGHSCGHYKRGEKRAGHPKQTLDRYVHYQNFYKAHKVSFKFETKLKEGITNKMSILERKKSTLEDFSWVTNGHCRLLISRQVLTYSYPFAFYMFGDDLFKDEMTMEEKELKEHEFQVMQQRLQANVEKLSKVLEEPFHVYSEDRVMEIRIQVTNLSLIADRQCKKMYEFIENDLLGSLQMEIQNIAPYRSNGVERASEIPIWNSKKSLNGRRTSCNVRERRGQMQCRGGERTECHQLPSSGSLTVARRSVGRILKKMLVEMGFSNLNVSRR</sequence>
<keyword evidence="4" id="KW-0808">Transferase</keyword>
<keyword evidence="5" id="KW-0479">Metal-binding</keyword>
<feature type="compositionally biased region" description="Acidic residues" evidence="10">
    <location>
        <begin position="24"/>
        <end position="40"/>
    </location>
</feature>
<dbReference type="Pfam" id="PF01485">
    <property type="entry name" value="IBR"/>
    <property type="match status" value="1"/>
</dbReference>
<evidence type="ECO:0000256" key="7">
    <source>
        <dbReference type="ARBA" id="ARBA00022771"/>
    </source>
</evidence>
<dbReference type="CDD" id="cd22586">
    <property type="entry name" value="Rcat_RBR_ARI1-like"/>
    <property type="match status" value="1"/>
</dbReference>
<dbReference type="PROSITE" id="PS51873">
    <property type="entry name" value="TRIAD"/>
    <property type="match status" value="1"/>
</dbReference>
<dbReference type="OMA" id="GERTECH"/>
<organism evidence="12 13">
    <name type="scientific">Macleaya cordata</name>
    <name type="common">Five-seeded plume-poppy</name>
    <name type="synonym">Bocconia cordata</name>
    <dbReference type="NCBI Taxonomy" id="56857"/>
    <lineage>
        <taxon>Eukaryota</taxon>
        <taxon>Viridiplantae</taxon>
        <taxon>Streptophyta</taxon>
        <taxon>Embryophyta</taxon>
        <taxon>Tracheophyta</taxon>
        <taxon>Spermatophyta</taxon>
        <taxon>Magnoliopsida</taxon>
        <taxon>Ranunculales</taxon>
        <taxon>Papaveraceae</taxon>
        <taxon>Papaveroideae</taxon>
        <taxon>Macleaya</taxon>
    </lineage>
</organism>
<comment type="catalytic activity">
    <reaction evidence="1">
        <text>[E2 ubiquitin-conjugating enzyme]-S-ubiquitinyl-L-cysteine + [acceptor protein]-L-lysine = [E2 ubiquitin-conjugating enzyme]-L-cysteine + [acceptor protein]-N(6)-ubiquitinyl-L-lysine.</text>
        <dbReference type="EC" id="2.3.2.31"/>
    </reaction>
</comment>
<dbReference type="InterPro" id="IPR045840">
    <property type="entry name" value="Ariadne"/>
</dbReference>
<dbReference type="STRING" id="56857.A0A200Q409"/>
<proteinExistence type="predicted"/>